<dbReference type="EMBL" id="BMIY01000015">
    <property type="protein sequence ID" value="GFZ84045.1"/>
    <property type="molecule type" value="Genomic_DNA"/>
</dbReference>
<keyword evidence="3" id="KW-1185">Reference proteome</keyword>
<reference evidence="2" key="1">
    <citation type="journal article" date="2014" name="Int. J. Syst. Evol. Microbiol.">
        <title>Complete genome sequence of Corynebacterium casei LMG S-19264T (=DSM 44701T), isolated from a smear-ripened cheese.</title>
        <authorList>
            <consortium name="US DOE Joint Genome Institute (JGI-PGF)"/>
            <person name="Walter F."/>
            <person name="Albersmeier A."/>
            <person name="Kalinowski J."/>
            <person name="Ruckert C."/>
        </authorList>
    </citation>
    <scope>NUCLEOTIDE SEQUENCE</scope>
    <source>
        <strain evidence="2">CGMCC 1.15425</strain>
    </source>
</reference>
<dbReference type="RefSeq" id="WP_068811083.1">
    <property type="nucleotide sequence ID" value="NZ_BMIY01000015.1"/>
</dbReference>
<accession>A0A916QQV0</accession>
<evidence type="ECO:0000256" key="1">
    <source>
        <dbReference type="SAM" id="MobiDB-lite"/>
    </source>
</evidence>
<dbReference type="Proteomes" id="UP000627715">
    <property type="component" value="Unassembled WGS sequence"/>
</dbReference>
<proteinExistence type="predicted"/>
<comment type="caution">
    <text evidence="2">The sequence shown here is derived from an EMBL/GenBank/DDBJ whole genome shotgun (WGS) entry which is preliminary data.</text>
</comment>
<organism evidence="2 3">
    <name type="scientific">Pseudohongiella nitratireducens</name>
    <dbReference type="NCBI Taxonomy" id="1768907"/>
    <lineage>
        <taxon>Bacteria</taxon>
        <taxon>Pseudomonadati</taxon>
        <taxon>Pseudomonadota</taxon>
        <taxon>Gammaproteobacteria</taxon>
        <taxon>Pseudomonadales</taxon>
        <taxon>Pseudohongiellaceae</taxon>
        <taxon>Pseudohongiella</taxon>
    </lineage>
</organism>
<evidence type="ECO:0000313" key="2">
    <source>
        <dbReference type="EMBL" id="GFZ84045.1"/>
    </source>
</evidence>
<reference evidence="2" key="2">
    <citation type="submission" date="2020-09" db="EMBL/GenBank/DDBJ databases">
        <authorList>
            <person name="Sun Q."/>
            <person name="Zhou Y."/>
        </authorList>
    </citation>
    <scope>NUCLEOTIDE SEQUENCE</scope>
    <source>
        <strain evidence="2">CGMCC 1.15425</strain>
    </source>
</reference>
<protein>
    <submittedName>
        <fullName evidence="2">Uncharacterized protein</fullName>
    </submittedName>
</protein>
<dbReference type="AlphaFoldDB" id="A0A916QQV0"/>
<feature type="compositionally biased region" description="Polar residues" evidence="1">
    <location>
        <begin position="1"/>
        <end position="12"/>
    </location>
</feature>
<name>A0A916QQV0_9GAMM</name>
<feature type="region of interest" description="Disordered" evidence="1">
    <location>
        <begin position="1"/>
        <end position="25"/>
    </location>
</feature>
<gene>
    <name evidence="2" type="ORF">GCM10011403_29480</name>
</gene>
<evidence type="ECO:0000313" key="3">
    <source>
        <dbReference type="Proteomes" id="UP000627715"/>
    </source>
</evidence>
<sequence length="60" mass="6977">MQQVNESTTEPVSQPEPATNRYAEMSWTELRREASKREVVSWRRKRDEIEAELLAQDAAA</sequence>